<organism evidence="1">
    <name type="scientific">Aspergillus niger</name>
    <dbReference type="NCBI Taxonomy" id="5061"/>
    <lineage>
        <taxon>Eukaryota</taxon>
        <taxon>Fungi</taxon>
        <taxon>Dikarya</taxon>
        <taxon>Ascomycota</taxon>
        <taxon>Pezizomycotina</taxon>
        <taxon>Eurotiomycetes</taxon>
        <taxon>Eurotiomycetidae</taxon>
        <taxon>Eurotiales</taxon>
        <taxon>Aspergillaceae</taxon>
        <taxon>Aspergillus</taxon>
        <taxon>Aspergillus subgen. Circumdati</taxon>
    </lineage>
</organism>
<gene>
    <name evidence="1" type="ORF">An01g12395</name>
</gene>
<sequence>MMLPLASQLYQFHQIAAAENDVLAFDPDSDVSGSAIRTETTSVPVNLFWCQSITLPFLPLLAHPSGSWVPGGPASLFSEEFSSISIILVGVLVTDETISSFYNPSRCQRFPLNRSFHPEFQLDNSFVLRWRLL</sequence>
<accession>A0AAJ8BP99</accession>
<dbReference type="AlphaFoldDB" id="A0AAJ8BP99"/>
<name>A0AAJ8BP99_ASPNG</name>
<dbReference type="RefSeq" id="XP_059599790.1">
    <property type="nucleotide sequence ID" value="XM_059744688.1"/>
</dbReference>
<dbReference type="KEGG" id="ang:An01g12395"/>
<reference evidence="1" key="1">
    <citation type="submission" date="2025-02" db="EMBL/GenBank/DDBJ databases">
        <authorList>
            <consortium name="NCBI Genome Project"/>
        </authorList>
    </citation>
    <scope>NUCLEOTIDE SEQUENCE</scope>
</reference>
<dbReference type="GeneID" id="84590119"/>
<proteinExistence type="predicted"/>
<dbReference type="VEuPathDB" id="FungiDB:An01g12395"/>
<evidence type="ECO:0000313" key="1">
    <source>
        <dbReference type="RefSeq" id="XP_059599790.1"/>
    </source>
</evidence>
<protein>
    <submittedName>
        <fullName evidence="1">Uncharacterized protein</fullName>
    </submittedName>
</protein>
<reference evidence="1" key="2">
    <citation type="submission" date="2025-08" db="UniProtKB">
        <authorList>
            <consortium name="RefSeq"/>
        </authorList>
    </citation>
    <scope>IDENTIFICATION</scope>
</reference>